<sequence>MQAPNTPGGLFGYSVRNYAPPTMYAQYPASQCASSTKSPPGKSFTIDALLAKTEDTSSCRSSLTQCADRYYPAAPFAPLAAHTGLPVTAAPYLCSPGVLHAAGHMPSGYSLYCCPPFSYQPSCRGAFYAQASMSKVNTAAHSFKSKGGKSKRIRTSFTSEQLSRLEKEFARQQYMVGSERFLLASALQLTEAQVRNQNRQVYPSGNPLQLPNTLFPVLRSKSGSRTDASSGANRVWSSSKPNWPKPAGGPAQKSR</sequence>
<evidence type="ECO:0000259" key="9">
    <source>
        <dbReference type="PROSITE" id="PS50071"/>
    </source>
</evidence>
<organism evidence="10">
    <name type="scientific">Tetraodon nigroviridis</name>
    <name type="common">Spotted green pufferfish</name>
    <name type="synonym">Chelonodon nigroviridis</name>
    <dbReference type="NCBI Taxonomy" id="99883"/>
    <lineage>
        <taxon>Eukaryota</taxon>
        <taxon>Metazoa</taxon>
        <taxon>Chordata</taxon>
        <taxon>Craniata</taxon>
        <taxon>Vertebrata</taxon>
        <taxon>Euteleostomi</taxon>
        <taxon>Actinopterygii</taxon>
        <taxon>Neopterygii</taxon>
        <taxon>Teleostei</taxon>
        <taxon>Neoteleostei</taxon>
        <taxon>Acanthomorphata</taxon>
        <taxon>Eupercaria</taxon>
        <taxon>Tetraodontiformes</taxon>
        <taxon>Tetradontoidea</taxon>
        <taxon>Tetraodontidae</taxon>
        <taxon>Tetraodon</taxon>
    </lineage>
</organism>
<dbReference type="PANTHER" id="PTHR24339">
    <property type="entry name" value="HOMEOBOX PROTEIN EMX-RELATED"/>
    <property type="match status" value="1"/>
</dbReference>
<feature type="compositionally biased region" description="Polar residues" evidence="8">
    <location>
        <begin position="221"/>
        <end position="241"/>
    </location>
</feature>
<dbReference type="PANTHER" id="PTHR24339:SF67">
    <property type="entry name" value="GNOT1 HOMEODOMAIN PROTEIN-RELATED"/>
    <property type="match status" value="1"/>
</dbReference>
<reference evidence="10" key="1">
    <citation type="journal article" date="2004" name="Nature">
        <title>Genome duplication in the teleost fish Tetraodon nigroviridis reveals the early vertebrate proto-karyotype.</title>
        <authorList>
            <person name="Jaillon O."/>
            <person name="Aury J.-M."/>
            <person name="Brunet F."/>
            <person name="Petit J.-L."/>
            <person name="Stange-Thomann N."/>
            <person name="Mauceli E."/>
            <person name="Bouneau L."/>
            <person name="Fischer C."/>
            <person name="Ozouf-Costaz C."/>
            <person name="Bernot A."/>
            <person name="Nicaud S."/>
            <person name="Jaffe D."/>
            <person name="Fisher S."/>
            <person name="Lutfalla G."/>
            <person name="Dossat C."/>
            <person name="Segurens B."/>
            <person name="Dasilva C."/>
            <person name="Salanoubat M."/>
            <person name="Levy M."/>
            <person name="Boudet N."/>
            <person name="Castellano S."/>
            <person name="Anthouard V."/>
            <person name="Jubin C."/>
            <person name="Castelli V."/>
            <person name="Katinka M."/>
            <person name="Vacherie B."/>
            <person name="Biemont C."/>
            <person name="Skalli Z."/>
            <person name="Cattolico L."/>
            <person name="Poulain J."/>
            <person name="De Berardinis V."/>
            <person name="Cruaud C."/>
            <person name="Duprat S."/>
            <person name="Brottier P."/>
            <person name="Coutanceau J.-P."/>
            <person name="Gouzy J."/>
            <person name="Parra G."/>
            <person name="Lardier G."/>
            <person name="Chapple C."/>
            <person name="McKernan K.J."/>
            <person name="McEwan P."/>
            <person name="Bosak S."/>
            <person name="Kellis M."/>
            <person name="Volff J.-N."/>
            <person name="Guigo R."/>
            <person name="Zody M.C."/>
            <person name="Mesirov J."/>
            <person name="Lindblad-Toh K."/>
            <person name="Birren B."/>
            <person name="Nusbaum C."/>
            <person name="Kahn D."/>
            <person name="Robinson-Rechavi M."/>
            <person name="Laudet V."/>
            <person name="Schachter V."/>
            <person name="Quetier F."/>
            <person name="Saurin W."/>
            <person name="Scarpelli C."/>
            <person name="Wincker P."/>
            <person name="Lander E.S."/>
            <person name="Weissenbach J."/>
            <person name="Roest Crollius H."/>
        </authorList>
    </citation>
    <scope>NUCLEOTIDE SEQUENCE [LARGE SCALE GENOMIC DNA]</scope>
</reference>
<dbReference type="GO" id="GO:0030182">
    <property type="term" value="P:neuron differentiation"/>
    <property type="evidence" value="ECO:0007669"/>
    <property type="project" value="TreeGrafter"/>
</dbReference>
<keyword evidence="3 6" id="KW-0238">DNA-binding</keyword>
<evidence type="ECO:0000256" key="7">
    <source>
        <dbReference type="RuleBase" id="RU000682"/>
    </source>
</evidence>
<evidence type="ECO:0000313" key="10">
    <source>
        <dbReference type="EMBL" id="CAF92074.1"/>
    </source>
</evidence>
<dbReference type="AlphaFoldDB" id="Q4T4V8"/>
<evidence type="ECO:0000256" key="6">
    <source>
        <dbReference type="PROSITE-ProRule" id="PRU00108"/>
    </source>
</evidence>
<name>Q4T4V8_TETNG</name>
<evidence type="ECO:0000256" key="2">
    <source>
        <dbReference type="ARBA" id="ARBA00004123"/>
    </source>
</evidence>
<dbReference type="GO" id="GO:0005634">
    <property type="term" value="C:nucleus"/>
    <property type="evidence" value="ECO:0007669"/>
    <property type="project" value="UniProtKB-SubCell"/>
</dbReference>
<evidence type="ECO:0000256" key="1">
    <source>
        <dbReference type="ARBA" id="ARBA00003263"/>
    </source>
</evidence>
<dbReference type="Pfam" id="PF00046">
    <property type="entry name" value="Homeodomain"/>
    <property type="match status" value="1"/>
</dbReference>
<evidence type="ECO:0000256" key="8">
    <source>
        <dbReference type="SAM" id="MobiDB-lite"/>
    </source>
</evidence>
<dbReference type="InterPro" id="IPR001356">
    <property type="entry name" value="HD"/>
</dbReference>
<dbReference type="GO" id="GO:0000981">
    <property type="term" value="F:DNA-binding transcription factor activity, RNA polymerase II-specific"/>
    <property type="evidence" value="ECO:0007669"/>
    <property type="project" value="TreeGrafter"/>
</dbReference>
<proteinExistence type="predicted"/>
<dbReference type="SUPFAM" id="SSF46689">
    <property type="entry name" value="Homeodomain-like"/>
    <property type="match status" value="1"/>
</dbReference>
<dbReference type="OrthoDB" id="6159439at2759"/>
<reference evidence="10" key="2">
    <citation type="submission" date="2004-02" db="EMBL/GenBank/DDBJ databases">
        <authorList>
            <consortium name="Genoscope"/>
            <consortium name="Whitehead Institute Centre for Genome Research"/>
        </authorList>
    </citation>
    <scope>NUCLEOTIDE SEQUENCE</scope>
</reference>
<dbReference type="Gene3D" id="1.10.10.60">
    <property type="entry name" value="Homeodomain-like"/>
    <property type="match status" value="1"/>
</dbReference>
<evidence type="ECO:0000256" key="5">
    <source>
        <dbReference type="ARBA" id="ARBA00023242"/>
    </source>
</evidence>
<feature type="compositionally biased region" description="Polar residues" evidence="8">
    <location>
        <begin position="201"/>
        <end position="212"/>
    </location>
</feature>
<gene>
    <name evidence="10" type="ORF">GSTENG00007128001</name>
</gene>
<dbReference type="GO" id="GO:0007417">
    <property type="term" value="P:central nervous system development"/>
    <property type="evidence" value="ECO:0007669"/>
    <property type="project" value="TreeGrafter"/>
</dbReference>
<feature type="region of interest" description="Disordered" evidence="8">
    <location>
        <begin position="201"/>
        <end position="255"/>
    </location>
</feature>
<keyword evidence="5 6" id="KW-0539">Nucleus</keyword>
<dbReference type="PROSITE" id="PS50071">
    <property type="entry name" value="HOMEOBOX_2"/>
    <property type="match status" value="1"/>
</dbReference>
<feature type="domain" description="Homeobox" evidence="9">
    <location>
        <begin position="148"/>
        <end position="195"/>
    </location>
</feature>
<dbReference type="InterPro" id="IPR050877">
    <property type="entry name" value="EMX-VAX-Noto_Homeobox_TFs"/>
</dbReference>
<evidence type="ECO:0000256" key="3">
    <source>
        <dbReference type="ARBA" id="ARBA00023125"/>
    </source>
</evidence>
<dbReference type="CDD" id="cd00086">
    <property type="entry name" value="homeodomain"/>
    <property type="match status" value="1"/>
</dbReference>
<feature type="DNA-binding region" description="Homeobox" evidence="6">
    <location>
        <begin position="150"/>
        <end position="196"/>
    </location>
</feature>
<comment type="subcellular location">
    <subcellularLocation>
        <location evidence="2 6 7">Nucleus</location>
    </subcellularLocation>
</comment>
<dbReference type="SMART" id="SM00389">
    <property type="entry name" value="HOX"/>
    <property type="match status" value="1"/>
</dbReference>
<keyword evidence="4 6" id="KW-0371">Homeobox</keyword>
<evidence type="ECO:0000256" key="4">
    <source>
        <dbReference type="ARBA" id="ARBA00023155"/>
    </source>
</evidence>
<accession>Q4T4V8</accession>
<feature type="non-terminal residue" evidence="10">
    <location>
        <position position="1"/>
    </location>
</feature>
<dbReference type="InterPro" id="IPR009057">
    <property type="entry name" value="Homeodomain-like_sf"/>
</dbReference>
<protein>
    <submittedName>
        <fullName evidence="10">(spotted green pufferfish) hypothetical protein</fullName>
    </submittedName>
</protein>
<dbReference type="GO" id="GO:0000978">
    <property type="term" value="F:RNA polymerase II cis-regulatory region sequence-specific DNA binding"/>
    <property type="evidence" value="ECO:0007669"/>
    <property type="project" value="TreeGrafter"/>
</dbReference>
<comment type="function">
    <text evidence="1">Sequence-specific transcription factor which is part of a developmental regulatory system that provides cells with specific positional identities on the anterior-posterior axis.</text>
</comment>
<comment type="caution">
    <text evidence="10">The sequence shown here is derived from an EMBL/GenBank/DDBJ whole genome shotgun (WGS) entry which is preliminary data.</text>
</comment>
<dbReference type="KEGG" id="tng:GSTEN00007128G001"/>
<dbReference type="EMBL" id="CAAE01009527">
    <property type="protein sequence ID" value="CAF92074.1"/>
    <property type="molecule type" value="Genomic_DNA"/>
</dbReference>